<feature type="non-terminal residue" evidence="1">
    <location>
        <position position="146"/>
    </location>
</feature>
<name>A0AA36DCY1_9BILA</name>
<comment type="caution">
    <text evidence="1">The sequence shown here is derived from an EMBL/GenBank/DDBJ whole genome shotgun (WGS) entry which is preliminary data.</text>
</comment>
<keyword evidence="2" id="KW-1185">Reference proteome</keyword>
<protein>
    <submittedName>
        <fullName evidence="1">Uncharacterized protein</fullName>
    </submittedName>
</protein>
<dbReference type="EMBL" id="CATQJA010002702">
    <property type="protein sequence ID" value="CAJ0584997.1"/>
    <property type="molecule type" value="Genomic_DNA"/>
</dbReference>
<gene>
    <name evidence="1" type="ORF">MSPICULIGERA_LOCUS23030</name>
</gene>
<accession>A0AA36DCY1</accession>
<reference evidence="1" key="1">
    <citation type="submission" date="2023-06" db="EMBL/GenBank/DDBJ databases">
        <authorList>
            <person name="Delattre M."/>
        </authorList>
    </citation>
    <scope>NUCLEOTIDE SEQUENCE</scope>
    <source>
        <strain evidence="1">AF72</strain>
    </source>
</reference>
<organism evidence="1 2">
    <name type="scientific">Mesorhabditis spiculigera</name>
    <dbReference type="NCBI Taxonomy" id="96644"/>
    <lineage>
        <taxon>Eukaryota</taxon>
        <taxon>Metazoa</taxon>
        <taxon>Ecdysozoa</taxon>
        <taxon>Nematoda</taxon>
        <taxon>Chromadorea</taxon>
        <taxon>Rhabditida</taxon>
        <taxon>Rhabditina</taxon>
        <taxon>Rhabditomorpha</taxon>
        <taxon>Rhabditoidea</taxon>
        <taxon>Rhabditidae</taxon>
        <taxon>Mesorhabditinae</taxon>
        <taxon>Mesorhabditis</taxon>
    </lineage>
</organism>
<evidence type="ECO:0000313" key="1">
    <source>
        <dbReference type="EMBL" id="CAJ0584997.1"/>
    </source>
</evidence>
<dbReference type="Proteomes" id="UP001177023">
    <property type="component" value="Unassembled WGS sequence"/>
</dbReference>
<sequence length="146" mass="16711">MPDGLLGVAKNCSPALQKYAPCCAGLGTLATRFRNIESLTAGFLNTQAITTDQNYDNMIDICANNFDFLQHGALRRELLKRFPPILHKYHLYVLYLQNKYVPQMEKIQKYLEAGVERYECDTCDRLASNVQLTEKKINYQVILDNT</sequence>
<proteinExistence type="predicted"/>
<dbReference type="AlphaFoldDB" id="A0AA36DCY1"/>
<evidence type="ECO:0000313" key="2">
    <source>
        <dbReference type="Proteomes" id="UP001177023"/>
    </source>
</evidence>